<dbReference type="EMBL" id="JAGPXC010000002">
    <property type="protein sequence ID" value="KAH6658760.1"/>
    <property type="molecule type" value="Genomic_DNA"/>
</dbReference>
<evidence type="ECO:0000313" key="1">
    <source>
        <dbReference type="EMBL" id="KAH6658760.1"/>
    </source>
</evidence>
<accession>A0A9P9A3B6</accession>
<name>A0A9P9A3B6_9PEZI</name>
<evidence type="ECO:0008006" key="3">
    <source>
        <dbReference type="Google" id="ProtNLM"/>
    </source>
</evidence>
<dbReference type="OrthoDB" id="2094832at2759"/>
<dbReference type="RefSeq" id="XP_045962994.1">
    <property type="nucleotide sequence ID" value="XM_046109117.1"/>
</dbReference>
<dbReference type="Proteomes" id="UP000758603">
    <property type="component" value="Unassembled WGS sequence"/>
</dbReference>
<organism evidence="1 2">
    <name type="scientific">Truncatella angustata</name>
    <dbReference type="NCBI Taxonomy" id="152316"/>
    <lineage>
        <taxon>Eukaryota</taxon>
        <taxon>Fungi</taxon>
        <taxon>Dikarya</taxon>
        <taxon>Ascomycota</taxon>
        <taxon>Pezizomycotina</taxon>
        <taxon>Sordariomycetes</taxon>
        <taxon>Xylariomycetidae</taxon>
        <taxon>Amphisphaeriales</taxon>
        <taxon>Sporocadaceae</taxon>
        <taxon>Truncatella</taxon>
    </lineage>
</organism>
<dbReference type="SUPFAM" id="SSF53335">
    <property type="entry name" value="S-adenosyl-L-methionine-dependent methyltransferases"/>
    <property type="match status" value="1"/>
</dbReference>
<sequence>MATDAEKWKQLPQDHLARSTKVPWYLPSFEHKLKTPFRKLLEEWSNISPDNVVPHVYRIREEAWQVFPWPCIGEFWFIEQGLRRHPDYSQILNRIISAPNSRFLDLGTCLGQDVRTLAHNGASLSSLYGADVLPGFRDAGYSLFNDSDRLDTSHFVTGDIFSDVDDLAKTRGTWDIIHVAMFLHVFSLPDQEAASRNTLKLLKPTPGSTVIGTQTGSLDSGDFVLKPPLCEPGEHRVIYRQSKDTLKNLFEMAAKTIGLSVNVWTEYDENEARKRAEGRKEKGEEWEKKGRFFAGNKERRIFFRVEII</sequence>
<evidence type="ECO:0000313" key="2">
    <source>
        <dbReference type="Proteomes" id="UP000758603"/>
    </source>
</evidence>
<dbReference type="PANTHER" id="PTHR35897">
    <property type="entry name" value="METHYLTRANSFERASE AUSD"/>
    <property type="match status" value="1"/>
</dbReference>
<dbReference type="GeneID" id="70138008"/>
<comment type="caution">
    <text evidence="1">The sequence shown here is derived from an EMBL/GenBank/DDBJ whole genome shotgun (WGS) entry which is preliminary data.</text>
</comment>
<reference evidence="1" key="1">
    <citation type="journal article" date="2021" name="Nat. Commun.">
        <title>Genetic determinants of endophytism in the Arabidopsis root mycobiome.</title>
        <authorList>
            <person name="Mesny F."/>
            <person name="Miyauchi S."/>
            <person name="Thiergart T."/>
            <person name="Pickel B."/>
            <person name="Atanasova L."/>
            <person name="Karlsson M."/>
            <person name="Huettel B."/>
            <person name="Barry K.W."/>
            <person name="Haridas S."/>
            <person name="Chen C."/>
            <person name="Bauer D."/>
            <person name="Andreopoulos W."/>
            <person name="Pangilinan J."/>
            <person name="LaButti K."/>
            <person name="Riley R."/>
            <person name="Lipzen A."/>
            <person name="Clum A."/>
            <person name="Drula E."/>
            <person name="Henrissat B."/>
            <person name="Kohler A."/>
            <person name="Grigoriev I.V."/>
            <person name="Martin F.M."/>
            <person name="Hacquard S."/>
        </authorList>
    </citation>
    <scope>NUCLEOTIDE SEQUENCE</scope>
    <source>
        <strain evidence="1">MPI-SDFR-AT-0073</strain>
    </source>
</reference>
<proteinExistence type="predicted"/>
<gene>
    <name evidence="1" type="ORF">BKA67DRAFT_689797</name>
</gene>
<dbReference type="Gene3D" id="3.40.50.150">
    <property type="entry name" value="Vaccinia Virus protein VP39"/>
    <property type="match status" value="1"/>
</dbReference>
<dbReference type="PANTHER" id="PTHR35897:SF2">
    <property type="entry name" value="METHYLTRANSFERASE DOMAIN-CONTAINING PROTEIN"/>
    <property type="match status" value="1"/>
</dbReference>
<dbReference type="AlphaFoldDB" id="A0A9P9A3B6"/>
<dbReference type="InterPro" id="IPR029063">
    <property type="entry name" value="SAM-dependent_MTases_sf"/>
</dbReference>
<keyword evidence="2" id="KW-1185">Reference proteome</keyword>
<protein>
    <recommendedName>
        <fullName evidence="3">Methyltransferase domain-containing protein</fullName>
    </recommendedName>
</protein>
<dbReference type="InterPro" id="IPR051654">
    <property type="entry name" value="Meroterpenoid_MTases"/>
</dbReference>